<feature type="compositionally biased region" description="Low complexity" evidence="2">
    <location>
        <begin position="101"/>
        <end position="121"/>
    </location>
</feature>
<keyword evidence="4" id="KW-1185">Reference proteome</keyword>
<comment type="caution">
    <text evidence="3">The sequence shown here is derived from an EMBL/GenBank/DDBJ whole genome shotgun (WGS) entry which is preliminary data.</text>
</comment>
<gene>
    <name evidence="3" type="ORF">LWI29_016595</name>
</gene>
<dbReference type="AlphaFoldDB" id="A0AA39VPV7"/>
<proteinExistence type="predicted"/>
<feature type="coiled-coil region" evidence="1">
    <location>
        <begin position="371"/>
        <end position="433"/>
    </location>
</feature>
<feature type="region of interest" description="Disordered" evidence="2">
    <location>
        <begin position="149"/>
        <end position="261"/>
    </location>
</feature>
<feature type="compositionally biased region" description="Polar residues" evidence="2">
    <location>
        <begin position="240"/>
        <end position="249"/>
    </location>
</feature>
<dbReference type="EMBL" id="JAUESC010000382">
    <property type="protein sequence ID" value="KAK0587051.1"/>
    <property type="molecule type" value="Genomic_DNA"/>
</dbReference>
<protein>
    <submittedName>
        <fullName evidence="3">Uncharacterized protein</fullName>
    </submittedName>
</protein>
<name>A0AA39VPV7_ACESA</name>
<feature type="region of interest" description="Disordered" evidence="2">
    <location>
        <begin position="33"/>
        <end position="79"/>
    </location>
</feature>
<feature type="compositionally biased region" description="Acidic residues" evidence="2">
    <location>
        <begin position="54"/>
        <end position="65"/>
    </location>
</feature>
<organism evidence="3 4">
    <name type="scientific">Acer saccharum</name>
    <name type="common">Sugar maple</name>
    <dbReference type="NCBI Taxonomy" id="4024"/>
    <lineage>
        <taxon>Eukaryota</taxon>
        <taxon>Viridiplantae</taxon>
        <taxon>Streptophyta</taxon>
        <taxon>Embryophyta</taxon>
        <taxon>Tracheophyta</taxon>
        <taxon>Spermatophyta</taxon>
        <taxon>Magnoliopsida</taxon>
        <taxon>eudicotyledons</taxon>
        <taxon>Gunneridae</taxon>
        <taxon>Pentapetalae</taxon>
        <taxon>rosids</taxon>
        <taxon>malvids</taxon>
        <taxon>Sapindales</taxon>
        <taxon>Sapindaceae</taxon>
        <taxon>Hippocastanoideae</taxon>
        <taxon>Acereae</taxon>
        <taxon>Acer</taxon>
    </lineage>
</organism>
<evidence type="ECO:0000256" key="2">
    <source>
        <dbReference type="SAM" id="MobiDB-lite"/>
    </source>
</evidence>
<dbReference type="Proteomes" id="UP001168877">
    <property type="component" value="Unassembled WGS sequence"/>
</dbReference>
<reference evidence="3" key="1">
    <citation type="journal article" date="2022" name="Plant J.">
        <title>Strategies of tolerance reflected in two North American maple genomes.</title>
        <authorList>
            <person name="McEvoy S.L."/>
            <person name="Sezen U.U."/>
            <person name="Trouern-Trend A."/>
            <person name="McMahon S.M."/>
            <person name="Schaberg P.G."/>
            <person name="Yang J."/>
            <person name="Wegrzyn J.L."/>
            <person name="Swenson N.G."/>
        </authorList>
    </citation>
    <scope>NUCLEOTIDE SEQUENCE</scope>
    <source>
        <strain evidence="3">NS2018</strain>
    </source>
</reference>
<sequence>MISEGIFTRLHARLPRLCDFDTVYDLQARAVKNSKAGSKRHAAGLAKEGIVGPDGDDPSDGEDAGDVTGGGVESGQPPMRAEDAVIVPVAATTPATATATTTATATATATAATTPTATTPSRKGKEKVGVSGGVSDISFFNADVPETPLDPFVVSSDEEGAEEPAVAETPSTQPAVREGPAEAENVAAPPSEGVNEQAIPAFGSPRPASPSVAMGEPSISDQPRPSGQPESADRPGPSKQPGTSASGSGFSHEAPPARPVEADEGNVSLFDFSATEICSHLVNNDIYIGDSWGHVKDKSCNRKMEFFFNYHSLMMSELGETYKYGIRASREVKRLRKQASVLAAKKLSAEESHAQQLAQFRESSDGHLSARLAVEEKLSAAEEEIHSLKELLSTSQESFAARLEAELVAEEAKEKAEQEAADLRNQLSSCDLIFENLKAVLEAESADRFKRSPAYNALLLREFEKGMRQAKKFFAMKDHSNEKALKRFDRSLQQHMASGVDSIKDQIK</sequence>
<reference evidence="3" key="2">
    <citation type="submission" date="2023-06" db="EMBL/GenBank/DDBJ databases">
        <authorList>
            <person name="Swenson N.G."/>
            <person name="Wegrzyn J.L."/>
            <person name="Mcevoy S.L."/>
        </authorList>
    </citation>
    <scope>NUCLEOTIDE SEQUENCE</scope>
    <source>
        <strain evidence="3">NS2018</strain>
        <tissue evidence="3">Leaf</tissue>
    </source>
</reference>
<feature type="region of interest" description="Disordered" evidence="2">
    <location>
        <begin position="101"/>
        <end position="129"/>
    </location>
</feature>
<keyword evidence="1" id="KW-0175">Coiled coil</keyword>
<evidence type="ECO:0000313" key="4">
    <source>
        <dbReference type="Proteomes" id="UP001168877"/>
    </source>
</evidence>
<accession>A0AA39VPV7</accession>
<feature type="compositionally biased region" description="Polar residues" evidence="2">
    <location>
        <begin position="219"/>
        <end position="229"/>
    </location>
</feature>
<evidence type="ECO:0000256" key="1">
    <source>
        <dbReference type="SAM" id="Coils"/>
    </source>
</evidence>
<evidence type="ECO:0000313" key="3">
    <source>
        <dbReference type="EMBL" id="KAK0587051.1"/>
    </source>
</evidence>